<evidence type="ECO:0000256" key="9">
    <source>
        <dbReference type="RuleBase" id="RU368035"/>
    </source>
</evidence>
<organism evidence="10 11">
    <name type="scientific">Dimorphilus gyrociliatus</name>
    <dbReference type="NCBI Taxonomy" id="2664684"/>
    <lineage>
        <taxon>Eukaryota</taxon>
        <taxon>Metazoa</taxon>
        <taxon>Spiralia</taxon>
        <taxon>Lophotrochozoa</taxon>
        <taxon>Annelida</taxon>
        <taxon>Polychaeta</taxon>
        <taxon>Polychaeta incertae sedis</taxon>
        <taxon>Dinophilidae</taxon>
        <taxon>Dimorphilus</taxon>
    </lineage>
</organism>
<dbReference type="PANTHER" id="PTHR12929">
    <property type="entry name" value="SOLUTE CARRIER FAMILY 52"/>
    <property type="match status" value="1"/>
</dbReference>
<dbReference type="Pfam" id="PF06237">
    <property type="entry name" value="SLC52_ribofla_tr"/>
    <property type="match status" value="1"/>
</dbReference>
<dbReference type="AlphaFoldDB" id="A0A7I8W965"/>
<keyword evidence="7 9" id="KW-1133">Transmembrane helix</keyword>
<dbReference type="GO" id="GO:0032217">
    <property type="term" value="F:riboflavin transmembrane transporter activity"/>
    <property type="evidence" value="ECO:0007669"/>
    <property type="project" value="UniProtKB-UniRule"/>
</dbReference>
<feature type="transmembrane region" description="Helical" evidence="9">
    <location>
        <begin position="297"/>
        <end position="315"/>
    </location>
</feature>
<feature type="transmembrane region" description="Helical" evidence="9">
    <location>
        <begin position="198"/>
        <end position="217"/>
    </location>
</feature>
<keyword evidence="11" id="KW-1185">Reference proteome</keyword>
<feature type="transmembrane region" description="Helical" evidence="9">
    <location>
        <begin position="79"/>
        <end position="98"/>
    </location>
</feature>
<evidence type="ECO:0000256" key="5">
    <source>
        <dbReference type="ARBA" id="ARBA00022475"/>
    </source>
</evidence>
<reference evidence="10 11" key="1">
    <citation type="submission" date="2020-08" db="EMBL/GenBank/DDBJ databases">
        <authorList>
            <person name="Hejnol A."/>
        </authorList>
    </citation>
    <scope>NUCLEOTIDE SEQUENCE [LARGE SCALE GENOMIC DNA]</scope>
</reference>
<sequence>MASTEPSSKILYTLLFLASSGASIGYSAVWSEAAILAERLPEGRYVSICLFILFNISNGLALLYCLISLKTKSASACQLITCLGLSSISSTVLGFFWNQTLKIRETQISLTAWCCILIIFTTASLHSVAAPLFCWRLRASNSITAVLAGEWFGLVIGHVMIIGQKIEKCGQKQKEIVKLNSTLLKDSRTDTLRFNVNLYMFLTAALTVVGGIAIILATNLKCLSKYYEDNRRESVLILDDDSIRHTTPRKQKKPRETPKLLLLLIISFWSKFVNDGPLSSVLSPASCPYLFFSTKTLIVGTIGSPSACFLAMLLLRLLPPRSKMASFISLPCLGTILLAYFVALAAFSSRSAVDSALFTGSGQILTSVAWATVACLLEYGRGGVFLFCRKLSMKYLIFVVLASLLGRIMGSYSFLEDFTVCRLYNTNKKALC</sequence>
<feature type="transmembrane region" description="Helical" evidence="9">
    <location>
        <begin position="142"/>
        <end position="162"/>
    </location>
</feature>
<evidence type="ECO:0000313" key="11">
    <source>
        <dbReference type="Proteomes" id="UP000549394"/>
    </source>
</evidence>
<evidence type="ECO:0000256" key="7">
    <source>
        <dbReference type="ARBA" id="ARBA00022989"/>
    </source>
</evidence>
<feature type="transmembrane region" description="Helical" evidence="9">
    <location>
        <begin position="367"/>
        <end position="388"/>
    </location>
</feature>
<evidence type="ECO:0000313" key="10">
    <source>
        <dbReference type="EMBL" id="CAD5124664.1"/>
    </source>
</evidence>
<keyword evidence="4 9" id="KW-0813">Transport</keyword>
<keyword evidence="5 9" id="KW-1003">Cell membrane</keyword>
<feature type="transmembrane region" description="Helical" evidence="9">
    <location>
        <begin position="327"/>
        <end position="347"/>
    </location>
</feature>
<feature type="transmembrane region" description="Helical" evidence="9">
    <location>
        <begin position="395"/>
        <end position="415"/>
    </location>
</feature>
<evidence type="ECO:0000256" key="1">
    <source>
        <dbReference type="ARBA" id="ARBA00000215"/>
    </source>
</evidence>
<evidence type="ECO:0000256" key="2">
    <source>
        <dbReference type="ARBA" id="ARBA00004651"/>
    </source>
</evidence>
<comment type="similarity">
    <text evidence="3 9">Belongs to the riboflavin transporter family.</text>
</comment>
<dbReference type="PANTHER" id="PTHR12929:SF10">
    <property type="entry name" value="RIBOFLAVIN TRANSPORTER"/>
    <property type="match status" value="1"/>
</dbReference>
<comment type="caution">
    <text evidence="10">The sequence shown here is derived from an EMBL/GenBank/DDBJ whole genome shotgun (WGS) entry which is preliminary data.</text>
</comment>
<name>A0A7I8W965_9ANNE</name>
<dbReference type="Proteomes" id="UP000549394">
    <property type="component" value="Unassembled WGS sequence"/>
</dbReference>
<keyword evidence="6 9" id="KW-0812">Transmembrane</keyword>
<dbReference type="GO" id="GO:0005886">
    <property type="term" value="C:plasma membrane"/>
    <property type="evidence" value="ECO:0007669"/>
    <property type="project" value="UniProtKB-SubCell"/>
</dbReference>
<evidence type="ECO:0000256" key="6">
    <source>
        <dbReference type="ARBA" id="ARBA00022692"/>
    </source>
</evidence>
<keyword evidence="8 9" id="KW-0472">Membrane</keyword>
<protein>
    <recommendedName>
        <fullName evidence="9">Riboflavin transporter</fullName>
    </recommendedName>
</protein>
<evidence type="ECO:0000256" key="8">
    <source>
        <dbReference type="ARBA" id="ARBA00023136"/>
    </source>
</evidence>
<proteinExistence type="inferred from homology"/>
<feature type="transmembrane region" description="Helical" evidence="9">
    <location>
        <begin position="45"/>
        <end position="67"/>
    </location>
</feature>
<comment type="function">
    <text evidence="9">Plasma membrane transporter mediating the uptake by cells of the water soluble vitamin B2/riboflavin that plays a key role in biochemical oxidation-reduction reactions of the carbohydrate, lipid, and amino acid metabolism.</text>
</comment>
<accession>A0A7I8W965</accession>
<dbReference type="InterPro" id="IPR009357">
    <property type="entry name" value="Riboflavin_transptr"/>
</dbReference>
<evidence type="ECO:0000256" key="4">
    <source>
        <dbReference type="ARBA" id="ARBA00022448"/>
    </source>
</evidence>
<dbReference type="OrthoDB" id="9995836at2759"/>
<dbReference type="EMBL" id="CAJFCJ010000022">
    <property type="protein sequence ID" value="CAD5124664.1"/>
    <property type="molecule type" value="Genomic_DNA"/>
</dbReference>
<evidence type="ECO:0000256" key="3">
    <source>
        <dbReference type="ARBA" id="ARBA00006366"/>
    </source>
</evidence>
<feature type="transmembrane region" description="Helical" evidence="9">
    <location>
        <begin position="110"/>
        <end position="135"/>
    </location>
</feature>
<comment type="catalytic activity">
    <reaction evidence="1 9">
        <text>riboflavin(in) = riboflavin(out)</text>
        <dbReference type="Rhea" id="RHEA:35015"/>
        <dbReference type="ChEBI" id="CHEBI:57986"/>
    </reaction>
</comment>
<gene>
    <name evidence="10" type="ORF">DGYR_LOCUS12173</name>
</gene>
<comment type="subcellular location">
    <subcellularLocation>
        <location evidence="2 9">Cell membrane</location>
        <topology evidence="2 9">Multi-pass membrane protein</topology>
    </subcellularLocation>
</comment>